<dbReference type="EMBL" id="JBGMDY010000003">
    <property type="protein sequence ID" value="KAL2340853.1"/>
    <property type="molecule type" value="Genomic_DNA"/>
</dbReference>
<accession>A0ABD1MYH7</accession>
<dbReference type="Proteomes" id="UP001603857">
    <property type="component" value="Unassembled WGS sequence"/>
</dbReference>
<gene>
    <name evidence="1" type="ORF">Fmac_008793</name>
</gene>
<proteinExistence type="predicted"/>
<keyword evidence="2" id="KW-1185">Reference proteome</keyword>
<sequence length="91" mass="10039">MGSPSQSKSIFYSEEDSLIVNELISYSNPKGKSKDVANDPASPSSFPGYEWVREDMRTFISILTSQSQLNKSLVGLSIVHPKYANLVSIEP</sequence>
<name>A0ABD1MYH7_9FABA</name>
<evidence type="ECO:0000313" key="1">
    <source>
        <dbReference type="EMBL" id="KAL2340853.1"/>
    </source>
</evidence>
<protein>
    <submittedName>
        <fullName evidence="1">Uncharacterized protein</fullName>
    </submittedName>
</protein>
<comment type="caution">
    <text evidence="1">The sequence shown here is derived from an EMBL/GenBank/DDBJ whole genome shotgun (WGS) entry which is preliminary data.</text>
</comment>
<organism evidence="1 2">
    <name type="scientific">Flemingia macrophylla</name>
    <dbReference type="NCBI Taxonomy" id="520843"/>
    <lineage>
        <taxon>Eukaryota</taxon>
        <taxon>Viridiplantae</taxon>
        <taxon>Streptophyta</taxon>
        <taxon>Embryophyta</taxon>
        <taxon>Tracheophyta</taxon>
        <taxon>Spermatophyta</taxon>
        <taxon>Magnoliopsida</taxon>
        <taxon>eudicotyledons</taxon>
        <taxon>Gunneridae</taxon>
        <taxon>Pentapetalae</taxon>
        <taxon>rosids</taxon>
        <taxon>fabids</taxon>
        <taxon>Fabales</taxon>
        <taxon>Fabaceae</taxon>
        <taxon>Papilionoideae</taxon>
        <taxon>50 kb inversion clade</taxon>
        <taxon>NPAAA clade</taxon>
        <taxon>indigoferoid/millettioid clade</taxon>
        <taxon>Phaseoleae</taxon>
        <taxon>Flemingia</taxon>
    </lineage>
</organism>
<reference evidence="1 2" key="1">
    <citation type="submission" date="2024-08" db="EMBL/GenBank/DDBJ databases">
        <title>Insights into the chromosomal genome structure of Flemingia macrophylla.</title>
        <authorList>
            <person name="Ding Y."/>
            <person name="Zhao Y."/>
            <person name="Bi W."/>
            <person name="Wu M."/>
            <person name="Zhao G."/>
            <person name="Gong Y."/>
            <person name="Li W."/>
            <person name="Zhang P."/>
        </authorList>
    </citation>
    <scope>NUCLEOTIDE SEQUENCE [LARGE SCALE GENOMIC DNA]</scope>
    <source>
        <strain evidence="1">DYQJB</strain>
        <tissue evidence="1">Leaf</tissue>
    </source>
</reference>
<dbReference type="AlphaFoldDB" id="A0ABD1MYH7"/>
<evidence type="ECO:0000313" key="2">
    <source>
        <dbReference type="Proteomes" id="UP001603857"/>
    </source>
</evidence>